<name>A0A1W2H431_9BACT</name>
<dbReference type="InterPro" id="IPR000600">
    <property type="entry name" value="ROK"/>
</dbReference>
<dbReference type="Proteomes" id="UP000192333">
    <property type="component" value="Chromosome I"/>
</dbReference>
<dbReference type="SUPFAM" id="SSF53067">
    <property type="entry name" value="Actin-like ATPase domain"/>
    <property type="match status" value="1"/>
</dbReference>
<evidence type="ECO:0000313" key="3">
    <source>
        <dbReference type="Proteomes" id="UP000192333"/>
    </source>
</evidence>
<dbReference type="PANTHER" id="PTHR18964">
    <property type="entry name" value="ROK (REPRESSOR, ORF, KINASE) FAMILY"/>
    <property type="match status" value="1"/>
</dbReference>
<sequence length="297" mass="32094">MLKTEKPILGLDIGGTNIKAGVLIGSELTDIRMISTPSDESQEAILETIAGFIESFLHHGFFAIGIGIPGLIDTDNGIVLNLGNIPSFKKVLLKEFLEERFCKPVFINNDANCFALGEYKFGAAQVYQHVVGITLGTGLGAGIIVNGHLYCGFNCAAGEWCSAPYLDKDFEFYCSGKFFHWKYQAKAKSLSKKADQGDPIALEAYAEYGHHLGELIKNVLYTLAPQAIVLGGSIRKAYPFFKDSMEATIATFKYPSVSGNLKILISDLDETAIHGAVALVGEYAVPVEKIGIEVGGK</sequence>
<protein>
    <submittedName>
        <fullName evidence="2">Glucokinase</fullName>
    </submittedName>
</protein>
<reference evidence="3" key="1">
    <citation type="submission" date="2017-04" db="EMBL/GenBank/DDBJ databases">
        <authorList>
            <person name="Varghese N."/>
            <person name="Submissions S."/>
        </authorList>
    </citation>
    <scope>NUCLEOTIDE SEQUENCE [LARGE SCALE GENOMIC DNA]</scope>
    <source>
        <strain evidence="3">DSM 16537</strain>
    </source>
</reference>
<dbReference type="GO" id="GO:0016301">
    <property type="term" value="F:kinase activity"/>
    <property type="evidence" value="ECO:0007669"/>
    <property type="project" value="UniProtKB-KW"/>
</dbReference>
<dbReference type="RefSeq" id="WP_084120566.1">
    <property type="nucleotide sequence ID" value="NZ_LT838813.1"/>
</dbReference>
<dbReference type="STRING" id="758820.SAMN00777080_2300"/>
<keyword evidence="3" id="KW-1185">Reference proteome</keyword>
<evidence type="ECO:0000313" key="2">
    <source>
        <dbReference type="EMBL" id="SMD43693.1"/>
    </source>
</evidence>
<gene>
    <name evidence="2" type="ORF">SAMN00777080_2300</name>
</gene>
<comment type="similarity">
    <text evidence="1">Belongs to the ROK (NagC/XylR) family.</text>
</comment>
<dbReference type="OrthoDB" id="9810372at2"/>
<dbReference type="AlphaFoldDB" id="A0A1W2H431"/>
<keyword evidence="2" id="KW-0418">Kinase</keyword>
<dbReference type="InterPro" id="IPR043129">
    <property type="entry name" value="ATPase_NBD"/>
</dbReference>
<dbReference type="EMBL" id="LT838813">
    <property type="protein sequence ID" value="SMD43693.1"/>
    <property type="molecule type" value="Genomic_DNA"/>
</dbReference>
<dbReference type="Pfam" id="PF00480">
    <property type="entry name" value="ROK"/>
    <property type="match status" value="1"/>
</dbReference>
<dbReference type="PANTHER" id="PTHR18964:SF149">
    <property type="entry name" value="BIFUNCTIONAL UDP-N-ACETYLGLUCOSAMINE 2-EPIMERASE_N-ACETYLMANNOSAMINE KINASE"/>
    <property type="match status" value="1"/>
</dbReference>
<dbReference type="Gene3D" id="3.30.420.40">
    <property type="match status" value="2"/>
</dbReference>
<proteinExistence type="inferred from homology"/>
<dbReference type="CDD" id="cd23763">
    <property type="entry name" value="ASKHA_ATPase_ROK"/>
    <property type="match status" value="1"/>
</dbReference>
<accession>A0A1W2H431</accession>
<evidence type="ECO:0000256" key="1">
    <source>
        <dbReference type="ARBA" id="ARBA00006479"/>
    </source>
</evidence>
<keyword evidence="2" id="KW-0808">Transferase</keyword>
<organism evidence="2 3">
    <name type="scientific">Aquiflexum balticum DSM 16537</name>
    <dbReference type="NCBI Taxonomy" id="758820"/>
    <lineage>
        <taxon>Bacteria</taxon>
        <taxon>Pseudomonadati</taxon>
        <taxon>Bacteroidota</taxon>
        <taxon>Cytophagia</taxon>
        <taxon>Cytophagales</taxon>
        <taxon>Cyclobacteriaceae</taxon>
        <taxon>Aquiflexum</taxon>
    </lineage>
</organism>